<dbReference type="Proteomes" id="UP000292702">
    <property type="component" value="Unassembled WGS sequence"/>
</dbReference>
<feature type="transmembrane region" description="Helical" evidence="2">
    <location>
        <begin position="69"/>
        <end position="92"/>
    </location>
</feature>
<comment type="caution">
    <text evidence="4">The sequence shown here is derived from an EMBL/GenBank/DDBJ whole genome shotgun (WGS) entry which is preliminary data.</text>
</comment>
<feature type="domain" description="DUF6533" evidence="3">
    <location>
        <begin position="35"/>
        <end position="77"/>
    </location>
</feature>
<keyword evidence="2" id="KW-1133">Transmembrane helix</keyword>
<keyword evidence="2" id="KW-0812">Transmembrane</keyword>
<gene>
    <name evidence="4" type="ORF">EIP91_004085</name>
</gene>
<dbReference type="EMBL" id="RWJN01000236">
    <property type="protein sequence ID" value="TCD64440.1"/>
    <property type="molecule type" value="Genomic_DNA"/>
</dbReference>
<evidence type="ECO:0000256" key="2">
    <source>
        <dbReference type="SAM" id="Phobius"/>
    </source>
</evidence>
<dbReference type="AlphaFoldDB" id="A0A4R0R9F2"/>
<name>A0A4R0R9F2_9APHY</name>
<evidence type="ECO:0000313" key="4">
    <source>
        <dbReference type="EMBL" id="TCD64440.1"/>
    </source>
</evidence>
<organism evidence="4 5">
    <name type="scientific">Steccherinum ochraceum</name>
    <dbReference type="NCBI Taxonomy" id="92696"/>
    <lineage>
        <taxon>Eukaryota</taxon>
        <taxon>Fungi</taxon>
        <taxon>Dikarya</taxon>
        <taxon>Basidiomycota</taxon>
        <taxon>Agaricomycotina</taxon>
        <taxon>Agaricomycetes</taxon>
        <taxon>Polyporales</taxon>
        <taxon>Steccherinaceae</taxon>
        <taxon>Steccherinum</taxon>
    </lineage>
</organism>
<keyword evidence="2" id="KW-0472">Membrane</keyword>
<evidence type="ECO:0000313" key="5">
    <source>
        <dbReference type="Proteomes" id="UP000292702"/>
    </source>
</evidence>
<feature type="compositionally biased region" description="Polar residues" evidence="1">
    <location>
        <begin position="360"/>
        <end position="378"/>
    </location>
</feature>
<feature type="region of interest" description="Disordered" evidence="1">
    <location>
        <begin position="360"/>
        <end position="388"/>
    </location>
</feature>
<dbReference type="Pfam" id="PF20151">
    <property type="entry name" value="DUF6533"/>
    <property type="match status" value="1"/>
</dbReference>
<accession>A0A4R0R9F2</accession>
<keyword evidence="5" id="KW-1185">Reference proteome</keyword>
<sequence>MAGEELYGVGEDSSTAEEDELSAITLLKLLLINNYIVVAVVALSLYDYLITFEDERRHIWGKKFTGASLIFYLNRYCNIILCLILCITFSPIQTDALTVANPHFNLAFEARGGSDANLASALNPDLIIIDGTNIFANAVSLGLTLMKTYRLHKDAQALNVSVPMATMLLRDGSIQFVALTTIDIFEMIWVIVRHSDSLSYLMLALSSILVTNFILNLREVHLSSSSNGSTSLRIRLPSTRTQTMQSIVFATPTTISSNIIGNLGAPLRMDASDDDVGTSDDSLAVDLEAVGYNAGNRQGAGQEFEEKTPLKMFSGSMSDEQDDLELNEVFEDLDYGQNLLDIIRRKGTQDSIPSLISTNLRVDVSQSDPERQPLSSLGRTDYSSEDER</sequence>
<evidence type="ECO:0000259" key="3">
    <source>
        <dbReference type="Pfam" id="PF20151"/>
    </source>
</evidence>
<feature type="transmembrane region" description="Helical" evidence="2">
    <location>
        <begin position="29"/>
        <end position="49"/>
    </location>
</feature>
<protein>
    <recommendedName>
        <fullName evidence="3">DUF6533 domain-containing protein</fullName>
    </recommendedName>
</protein>
<proteinExistence type="predicted"/>
<dbReference type="OrthoDB" id="2749098at2759"/>
<evidence type="ECO:0000256" key="1">
    <source>
        <dbReference type="SAM" id="MobiDB-lite"/>
    </source>
</evidence>
<dbReference type="InterPro" id="IPR045340">
    <property type="entry name" value="DUF6533"/>
</dbReference>
<reference evidence="4 5" key="1">
    <citation type="submission" date="2018-11" db="EMBL/GenBank/DDBJ databases">
        <title>Genome assembly of Steccherinum ochraceum LE-BIN_3174, the white-rot fungus of the Steccherinaceae family (The Residual Polyporoid clade, Polyporales, Basidiomycota).</title>
        <authorList>
            <person name="Fedorova T.V."/>
            <person name="Glazunova O.A."/>
            <person name="Landesman E.O."/>
            <person name="Moiseenko K.V."/>
            <person name="Psurtseva N.V."/>
            <person name="Savinova O.S."/>
            <person name="Shakhova N.V."/>
            <person name="Tyazhelova T.V."/>
            <person name="Vasina D.V."/>
        </authorList>
    </citation>
    <scope>NUCLEOTIDE SEQUENCE [LARGE SCALE GENOMIC DNA]</scope>
    <source>
        <strain evidence="4 5">LE-BIN_3174</strain>
    </source>
</reference>